<dbReference type="InterPro" id="IPR023494">
    <property type="entry name" value="Cyt_c_bgen_Ccs1/CcsB/ResB"/>
</dbReference>
<proteinExistence type="predicted"/>
<dbReference type="PANTHER" id="PTHR31566:SF0">
    <property type="entry name" value="CYTOCHROME C BIOGENESIS PROTEIN CCS1, CHLOROPLASTIC"/>
    <property type="match status" value="1"/>
</dbReference>
<reference evidence="9 10" key="1">
    <citation type="submission" date="2016-10" db="EMBL/GenBank/DDBJ databases">
        <authorList>
            <person name="de Groot N.N."/>
        </authorList>
    </citation>
    <scope>NUCLEOTIDE SEQUENCE [LARGE SCALE GENOMIC DNA]</scope>
    <source>
        <strain evidence="10">P4-7,KCTC 19426,CECT 7604</strain>
    </source>
</reference>
<evidence type="ECO:0000313" key="9">
    <source>
        <dbReference type="EMBL" id="SDO95397.1"/>
    </source>
</evidence>
<evidence type="ECO:0000256" key="6">
    <source>
        <dbReference type="SAM" id="MobiDB-lite"/>
    </source>
</evidence>
<sequence length="580" mass="61752">MSSRDATHLAGGLAPDAGEVESTATRGPDVPDELKTPYRQGPVRGLLAFLRNIWRQLTSMRTALVLLFLLALASLPGALLPQWTLNQSKTAQYILDHGVWGRLLDKLGFFGVFGSPWYAAIYLLLFTSLIGCLLPRTWDFVGQIRMKPVATPRNLSRMPHSATIATTGDPAELAKTISAGLRGWRKIQRVEASGAITISAEKGFIREIGNLVFHFSLLGLLIAIAVGKLFGYEGSIILNADTGATSQFCSTTPSVYDNFRPGLLVDGTAMTPFCVSVDKFKATYTDSGQASTFDASIRYQAGAGLNTDTWSSRDLQVNDPLRIPGGQRLYLLGHGYSPMFTVTYAGGKTSTGIAPFQPADSTFTSQGVVKILDPPGYTGSAVLNHQLALVGVFAPSAFVHGGIMTSTFPAAEQPGVAVQVYRGDLGMDTGKAQSVFSIDQTQVDNGKLKKVKTANLAVGESTTLDDGTKITFTGYKEWVSLQTSYDPAEGWALIFAITLLAGLMTSLVIKRRRVWFRISPAPAGVAETDDPAPSGSGRTVVPGGHVSVEIGGLARTDQAGYGDEFGKLVALADAGAPRSS</sequence>
<evidence type="ECO:0000256" key="2">
    <source>
        <dbReference type="ARBA" id="ARBA00022692"/>
    </source>
</evidence>
<keyword evidence="10" id="KW-1185">Reference proteome</keyword>
<feature type="transmembrane region" description="Helical" evidence="7">
    <location>
        <begin position="63"/>
        <end position="83"/>
    </location>
</feature>
<dbReference type="AlphaFoldDB" id="A0A1H0NRK3"/>
<dbReference type="GO" id="GO:0017004">
    <property type="term" value="P:cytochrome complex assembly"/>
    <property type="evidence" value="ECO:0007669"/>
    <property type="project" value="UniProtKB-KW"/>
</dbReference>
<evidence type="ECO:0000259" key="8">
    <source>
        <dbReference type="PROSITE" id="PS50042"/>
    </source>
</evidence>
<keyword evidence="5 7" id="KW-0472">Membrane</keyword>
<dbReference type="GO" id="GO:0016020">
    <property type="term" value="C:membrane"/>
    <property type="evidence" value="ECO:0007669"/>
    <property type="project" value="UniProtKB-SubCell"/>
</dbReference>
<keyword evidence="4 7" id="KW-1133">Transmembrane helix</keyword>
<evidence type="ECO:0000256" key="3">
    <source>
        <dbReference type="ARBA" id="ARBA00022748"/>
    </source>
</evidence>
<dbReference type="InterPro" id="IPR000595">
    <property type="entry name" value="cNMP-bd_dom"/>
</dbReference>
<dbReference type="STRING" id="1090615.SAMN04515671_2463"/>
<dbReference type="RefSeq" id="WP_090476220.1">
    <property type="nucleotide sequence ID" value="NZ_LT629710.1"/>
</dbReference>
<dbReference type="PANTHER" id="PTHR31566">
    <property type="entry name" value="CYTOCHROME C BIOGENESIS PROTEIN CCS1, CHLOROPLASTIC"/>
    <property type="match status" value="1"/>
</dbReference>
<feature type="transmembrane region" description="Helical" evidence="7">
    <location>
        <begin position="211"/>
        <end position="232"/>
    </location>
</feature>
<dbReference type="InterPro" id="IPR007816">
    <property type="entry name" value="ResB-like_domain"/>
</dbReference>
<dbReference type="EMBL" id="LT629710">
    <property type="protein sequence ID" value="SDO95397.1"/>
    <property type="molecule type" value="Genomic_DNA"/>
</dbReference>
<accession>A0A1H0NRK3</accession>
<feature type="domain" description="Cyclic nucleotide-binding" evidence="8">
    <location>
        <begin position="535"/>
        <end position="580"/>
    </location>
</feature>
<organism evidence="9 10">
    <name type="scientific">Nakamurella panacisegetis</name>
    <dbReference type="NCBI Taxonomy" id="1090615"/>
    <lineage>
        <taxon>Bacteria</taxon>
        <taxon>Bacillati</taxon>
        <taxon>Actinomycetota</taxon>
        <taxon>Actinomycetes</taxon>
        <taxon>Nakamurellales</taxon>
        <taxon>Nakamurellaceae</taxon>
        <taxon>Nakamurella</taxon>
    </lineage>
</organism>
<dbReference type="Proteomes" id="UP000198741">
    <property type="component" value="Chromosome I"/>
</dbReference>
<keyword evidence="2 7" id="KW-0812">Transmembrane</keyword>
<evidence type="ECO:0000256" key="5">
    <source>
        <dbReference type="ARBA" id="ARBA00023136"/>
    </source>
</evidence>
<evidence type="ECO:0000256" key="4">
    <source>
        <dbReference type="ARBA" id="ARBA00022989"/>
    </source>
</evidence>
<evidence type="ECO:0000256" key="1">
    <source>
        <dbReference type="ARBA" id="ARBA00004141"/>
    </source>
</evidence>
<dbReference type="OrthoDB" id="3949537at2"/>
<protein>
    <submittedName>
        <fullName evidence="9">Cytochrome c biogenesis protein</fullName>
    </submittedName>
</protein>
<feature type="region of interest" description="Disordered" evidence="6">
    <location>
        <begin position="1"/>
        <end position="37"/>
    </location>
</feature>
<gene>
    <name evidence="9" type="ORF">SAMN04515671_2463</name>
</gene>
<feature type="transmembrane region" description="Helical" evidence="7">
    <location>
        <begin position="490"/>
        <end position="509"/>
    </location>
</feature>
<evidence type="ECO:0000313" key="10">
    <source>
        <dbReference type="Proteomes" id="UP000198741"/>
    </source>
</evidence>
<evidence type="ECO:0000256" key="7">
    <source>
        <dbReference type="SAM" id="Phobius"/>
    </source>
</evidence>
<dbReference type="PROSITE" id="PS50042">
    <property type="entry name" value="CNMP_BINDING_3"/>
    <property type="match status" value="1"/>
</dbReference>
<comment type="subcellular location">
    <subcellularLocation>
        <location evidence="1">Membrane</location>
        <topology evidence="1">Multi-pass membrane protein</topology>
    </subcellularLocation>
</comment>
<keyword evidence="3" id="KW-0201">Cytochrome c-type biogenesis</keyword>
<dbReference type="Pfam" id="PF05140">
    <property type="entry name" value="ResB"/>
    <property type="match status" value="1"/>
</dbReference>
<feature type="transmembrane region" description="Helical" evidence="7">
    <location>
        <begin position="117"/>
        <end position="138"/>
    </location>
</feature>
<name>A0A1H0NRK3_9ACTN</name>